<sequence>MTTRTKMKKRSINKNSSSIEIEDKDKTLKKVVTHTTSTKRKLYTWHEIPDWQKDNEYIHGGYVKETNSFTECINSLFYIHNETVNIYSHLIPGLISLGLVTIDKYCVPKFNTTTMTDYLFIDLFFVGAFACLTMSSTFHCLKSHSPGVAKFGNKLDYLGIVVLISTSMVSILYYGFYDNSFMFYLFSGITLMFGTACAIVSLDEKFRAREWRAYRAAMFVMFGLSAFLPIGAGLIYYGSHETWTRVQLKWIILEGLFYIFGAFLYGGRLPEKYCPGHYDIWGHSHQIFHVLVVVAALCHLMGLIESYRYVHTYMIPLMMQA</sequence>
<dbReference type="GO" id="GO:0006882">
    <property type="term" value="P:intracellular zinc ion homeostasis"/>
    <property type="evidence" value="ECO:0007669"/>
    <property type="project" value="TreeGrafter"/>
</dbReference>
<keyword evidence="6" id="KW-0862">Zinc</keyword>
<dbReference type="GO" id="GO:0038023">
    <property type="term" value="F:signaling receptor activity"/>
    <property type="evidence" value="ECO:0007669"/>
    <property type="project" value="TreeGrafter"/>
</dbReference>
<comment type="subcellular location">
    <subcellularLocation>
        <location evidence="1">Membrane</location>
        <topology evidence="1">Multi-pass membrane protein</topology>
    </subcellularLocation>
</comment>
<evidence type="ECO:0000256" key="1">
    <source>
        <dbReference type="ARBA" id="ARBA00004141"/>
    </source>
</evidence>
<keyword evidence="6" id="KW-0479">Metal-binding</keyword>
<feature type="transmembrane region" description="Helical" evidence="7">
    <location>
        <begin position="157"/>
        <end position="176"/>
    </location>
</feature>
<feature type="binding site" evidence="6">
    <location>
        <position position="289"/>
    </location>
    <ligand>
        <name>Zn(2+)</name>
        <dbReference type="ChEBI" id="CHEBI:29105"/>
    </ligand>
</feature>
<comment type="caution">
    <text evidence="8">The sequence shown here is derived from an EMBL/GenBank/DDBJ whole genome shotgun (WGS) entry which is preliminary data.</text>
</comment>
<dbReference type="GO" id="GO:0016020">
    <property type="term" value="C:membrane"/>
    <property type="evidence" value="ECO:0007669"/>
    <property type="project" value="UniProtKB-SubCell"/>
</dbReference>
<dbReference type="InterPro" id="IPR004254">
    <property type="entry name" value="AdipoR/HlyIII-related"/>
</dbReference>
<evidence type="ECO:0000256" key="3">
    <source>
        <dbReference type="ARBA" id="ARBA00022692"/>
    </source>
</evidence>
<evidence type="ECO:0000313" key="9">
    <source>
        <dbReference type="Proteomes" id="UP000750334"/>
    </source>
</evidence>
<proteinExistence type="inferred from homology"/>
<reference evidence="8 9" key="1">
    <citation type="submission" date="2020-11" db="EMBL/GenBank/DDBJ databases">
        <title>Kefir isolates.</title>
        <authorList>
            <person name="Marcisauskas S."/>
            <person name="Kim Y."/>
            <person name="Blasche S."/>
        </authorList>
    </citation>
    <scope>NUCLEOTIDE SEQUENCE [LARGE SCALE GENOMIC DNA]</scope>
    <source>
        <strain evidence="8 9">OG2</strain>
    </source>
</reference>
<evidence type="ECO:0000256" key="2">
    <source>
        <dbReference type="ARBA" id="ARBA00007018"/>
    </source>
</evidence>
<evidence type="ECO:0000256" key="7">
    <source>
        <dbReference type="SAM" id="Phobius"/>
    </source>
</evidence>
<dbReference type="OrthoDB" id="529367at2759"/>
<evidence type="ECO:0000256" key="4">
    <source>
        <dbReference type="ARBA" id="ARBA00022989"/>
    </source>
</evidence>
<evidence type="ECO:0000256" key="6">
    <source>
        <dbReference type="PIRSR" id="PIRSR604254-1"/>
    </source>
</evidence>
<keyword evidence="3 7" id="KW-0812">Transmembrane</keyword>
<feature type="transmembrane region" description="Helical" evidence="7">
    <location>
        <begin position="214"/>
        <end position="238"/>
    </location>
</feature>
<gene>
    <name evidence="8" type="primary">IZH2</name>
    <name evidence="8" type="ORF">C6P45_002734</name>
</gene>
<name>A0A9P6VWU3_MAUEX</name>
<feature type="transmembrane region" description="Helical" evidence="7">
    <location>
        <begin position="287"/>
        <end position="310"/>
    </location>
</feature>
<dbReference type="PANTHER" id="PTHR20855:SF52">
    <property type="entry name" value="ADIPONECTIN RECEPTOR PROTEIN"/>
    <property type="match status" value="1"/>
</dbReference>
<feature type="transmembrane region" description="Helical" evidence="7">
    <location>
        <begin position="118"/>
        <end position="137"/>
    </location>
</feature>
<organism evidence="8 9">
    <name type="scientific">Maudiozyma exigua</name>
    <name type="common">Yeast</name>
    <name type="synonym">Kazachstania exigua</name>
    <dbReference type="NCBI Taxonomy" id="34358"/>
    <lineage>
        <taxon>Eukaryota</taxon>
        <taxon>Fungi</taxon>
        <taxon>Dikarya</taxon>
        <taxon>Ascomycota</taxon>
        <taxon>Saccharomycotina</taxon>
        <taxon>Saccharomycetes</taxon>
        <taxon>Saccharomycetales</taxon>
        <taxon>Saccharomycetaceae</taxon>
        <taxon>Maudiozyma</taxon>
    </lineage>
</organism>
<dbReference type="EMBL" id="PUHR01000263">
    <property type="protein sequence ID" value="KAG0656329.1"/>
    <property type="molecule type" value="Genomic_DNA"/>
</dbReference>
<keyword evidence="4 7" id="KW-1133">Transmembrane helix</keyword>
<feature type="binding site" evidence="6">
    <location>
        <position position="285"/>
    </location>
    <ligand>
        <name>Zn(2+)</name>
        <dbReference type="ChEBI" id="CHEBI:29105"/>
    </ligand>
</feature>
<keyword evidence="9" id="KW-1185">Reference proteome</keyword>
<dbReference type="Proteomes" id="UP000750334">
    <property type="component" value="Unassembled WGS sequence"/>
</dbReference>
<feature type="transmembrane region" description="Helical" evidence="7">
    <location>
        <begin position="183"/>
        <end position="202"/>
    </location>
</feature>
<feature type="transmembrane region" description="Helical" evidence="7">
    <location>
        <begin position="250"/>
        <end position="267"/>
    </location>
</feature>
<comment type="similarity">
    <text evidence="2">Belongs to the ADIPOR family.</text>
</comment>
<protein>
    <submittedName>
        <fullName evidence="8">Inc metabolism membrane protein</fullName>
    </submittedName>
</protein>
<dbReference type="GO" id="GO:0046872">
    <property type="term" value="F:metal ion binding"/>
    <property type="evidence" value="ECO:0007669"/>
    <property type="project" value="UniProtKB-KW"/>
</dbReference>
<feature type="binding site" evidence="6">
    <location>
        <position position="139"/>
    </location>
    <ligand>
        <name>Zn(2+)</name>
        <dbReference type="ChEBI" id="CHEBI:29105"/>
    </ligand>
</feature>
<accession>A0A9P6VWU3</accession>
<dbReference type="AlphaFoldDB" id="A0A9P6VWU3"/>
<evidence type="ECO:0000256" key="5">
    <source>
        <dbReference type="ARBA" id="ARBA00023136"/>
    </source>
</evidence>
<dbReference type="PANTHER" id="PTHR20855">
    <property type="entry name" value="ADIPOR/PROGESTIN RECEPTOR-RELATED"/>
    <property type="match status" value="1"/>
</dbReference>
<evidence type="ECO:0000313" key="8">
    <source>
        <dbReference type="EMBL" id="KAG0656329.1"/>
    </source>
</evidence>
<keyword evidence="5 7" id="KW-0472">Membrane</keyword>
<dbReference type="Pfam" id="PF03006">
    <property type="entry name" value="HlyIII"/>
    <property type="match status" value="1"/>
</dbReference>